<dbReference type="AlphaFoldDB" id="A0AA41YLU5"/>
<reference evidence="1" key="1">
    <citation type="submission" date="2022-09" db="EMBL/GenBank/DDBJ databases">
        <title>Rhodovastum sp. nov. RN2-1 isolated from soil in Seongnam, South Korea.</title>
        <authorList>
            <person name="Le N.T."/>
        </authorList>
    </citation>
    <scope>NUCLEOTIDE SEQUENCE</scope>
    <source>
        <strain evidence="1">RN2-1</strain>
    </source>
</reference>
<protein>
    <submittedName>
        <fullName evidence="1">Uncharacterized protein</fullName>
    </submittedName>
</protein>
<name>A0AA41YLU5_9PROT</name>
<comment type="caution">
    <text evidence="1">The sequence shown here is derived from an EMBL/GenBank/DDBJ whole genome shotgun (WGS) entry which is preliminary data.</text>
</comment>
<accession>A0AA41YLU5</accession>
<proteinExistence type="predicted"/>
<keyword evidence="2" id="KW-1185">Reference proteome</keyword>
<evidence type="ECO:0000313" key="2">
    <source>
        <dbReference type="Proteomes" id="UP001165679"/>
    </source>
</evidence>
<sequence length="113" mass="12154">MPALIPSALILLAFGAACTPRPVQPFAMSRPDDDALACAQLQQQIEENATAAAAYAKADAQLENTNIAAGIASGVIGFPALLAMDLSREEQIKLRSLQDRNQRLTFLKDQKRC</sequence>
<organism evidence="1 2">
    <name type="scientific">Limobrevibacterium gyesilva</name>
    <dbReference type="NCBI Taxonomy" id="2991712"/>
    <lineage>
        <taxon>Bacteria</taxon>
        <taxon>Pseudomonadati</taxon>
        <taxon>Pseudomonadota</taxon>
        <taxon>Alphaproteobacteria</taxon>
        <taxon>Acetobacterales</taxon>
        <taxon>Acetobacteraceae</taxon>
        <taxon>Limobrevibacterium</taxon>
    </lineage>
</organism>
<evidence type="ECO:0000313" key="1">
    <source>
        <dbReference type="EMBL" id="MCW3475080.1"/>
    </source>
</evidence>
<dbReference type="Proteomes" id="UP001165679">
    <property type="component" value="Unassembled WGS sequence"/>
</dbReference>
<reference evidence="1" key="2">
    <citation type="submission" date="2022-10" db="EMBL/GenBank/DDBJ databases">
        <authorList>
            <person name="Trinh H.N."/>
        </authorList>
    </citation>
    <scope>NUCLEOTIDE SEQUENCE</scope>
    <source>
        <strain evidence="1">RN2-1</strain>
    </source>
</reference>
<dbReference type="EMBL" id="JAPDNT010000006">
    <property type="protein sequence ID" value="MCW3475080.1"/>
    <property type="molecule type" value="Genomic_DNA"/>
</dbReference>
<gene>
    <name evidence="1" type="ORF">OL599_10910</name>
</gene>